<reference evidence="1" key="1">
    <citation type="submission" date="2019-08" db="EMBL/GenBank/DDBJ databases">
        <authorList>
            <person name="Kucharzyk K."/>
            <person name="Murdoch R.W."/>
            <person name="Higgins S."/>
            <person name="Loffler F."/>
        </authorList>
    </citation>
    <scope>NUCLEOTIDE SEQUENCE</scope>
</reference>
<dbReference type="AlphaFoldDB" id="A0A645HNA0"/>
<dbReference type="EMBL" id="VSSQ01096218">
    <property type="protein sequence ID" value="MPN40046.1"/>
    <property type="molecule type" value="Genomic_DNA"/>
</dbReference>
<protein>
    <submittedName>
        <fullName evidence="1">Uncharacterized protein</fullName>
    </submittedName>
</protein>
<sequence>MELRRDLLGGELHGIDDLGLGDALILQRHLHALGARNRIADDRQLPVVAGLGQRGRQPFAHEFRAGLHALRLPRGAAAQRLDVVRNLHADAHQLAQPPEGVR</sequence>
<evidence type="ECO:0000313" key="1">
    <source>
        <dbReference type="EMBL" id="MPN40046.1"/>
    </source>
</evidence>
<comment type="caution">
    <text evidence="1">The sequence shown here is derived from an EMBL/GenBank/DDBJ whole genome shotgun (WGS) entry which is preliminary data.</text>
</comment>
<name>A0A645HNA0_9ZZZZ</name>
<proteinExistence type="predicted"/>
<organism evidence="1">
    <name type="scientific">bioreactor metagenome</name>
    <dbReference type="NCBI Taxonomy" id="1076179"/>
    <lineage>
        <taxon>unclassified sequences</taxon>
        <taxon>metagenomes</taxon>
        <taxon>ecological metagenomes</taxon>
    </lineage>
</organism>
<accession>A0A645HNA0</accession>
<gene>
    <name evidence="1" type="ORF">SDC9_187581</name>
</gene>